<dbReference type="EMBL" id="CP001737">
    <property type="protein sequence ID" value="ACV76499.1"/>
    <property type="molecule type" value="Genomic_DNA"/>
</dbReference>
<accession>C8XI08</accession>
<reference evidence="1 2" key="2">
    <citation type="journal article" date="2010" name="Stand. Genomic Sci.">
        <title>Complete genome sequence of Nakamurella multipartita type strain (Y-104).</title>
        <authorList>
            <person name="Tice H."/>
            <person name="Mayilraj S."/>
            <person name="Sims D."/>
            <person name="Lapidus A."/>
            <person name="Nolan M."/>
            <person name="Lucas S."/>
            <person name="Glavina Del Rio T."/>
            <person name="Copeland A."/>
            <person name="Cheng J.F."/>
            <person name="Meincke L."/>
            <person name="Bruce D."/>
            <person name="Goodwin L."/>
            <person name="Pitluck S."/>
            <person name="Ivanova N."/>
            <person name="Mavromatis K."/>
            <person name="Ovchinnikova G."/>
            <person name="Pati A."/>
            <person name="Chen A."/>
            <person name="Palaniappan K."/>
            <person name="Land M."/>
            <person name="Hauser L."/>
            <person name="Chang Y.J."/>
            <person name="Jeffries C.D."/>
            <person name="Detter J.C."/>
            <person name="Brettin T."/>
            <person name="Rohde M."/>
            <person name="Goker M."/>
            <person name="Bristow J."/>
            <person name="Eisen J.A."/>
            <person name="Markowitz V."/>
            <person name="Hugenholtz P."/>
            <person name="Kyrpides N.C."/>
            <person name="Klenk H.P."/>
            <person name="Chen F."/>
        </authorList>
    </citation>
    <scope>NUCLEOTIDE SEQUENCE [LARGE SCALE GENOMIC DNA]</scope>
    <source>
        <strain evidence="2">ATCC 700099 / DSM 44233 / CIP 104796 / JCM 9543 / NBRC 105858 / Y-104</strain>
    </source>
</reference>
<evidence type="ECO:0000313" key="2">
    <source>
        <dbReference type="Proteomes" id="UP000002218"/>
    </source>
</evidence>
<dbReference type="KEGG" id="nml:Namu_0062"/>
<protein>
    <submittedName>
        <fullName evidence="1">Uncharacterized protein</fullName>
    </submittedName>
</protein>
<proteinExistence type="predicted"/>
<dbReference type="Proteomes" id="UP000002218">
    <property type="component" value="Chromosome"/>
</dbReference>
<sequence length="92" mass="9917">MTALLLDIPTDLTNRPTETAADPRAGLPVATERVAGAAFCVDLDPGLLSFTRRRIAEHFAVADDQVDVMITSGLLRLSQRLSRVLANRPATC</sequence>
<keyword evidence="2" id="KW-1185">Reference proteome</keyword>
<name>C8XI08_NAKMY</name>
<dbReference type="AlphaFoldDB" id="C8XI08"/>
<dbReference type="STRING" id="479431.Namu_0062"/>
<organism evidence="1 2">
    <name type="scientific">Nakamurella multipartita (strain ATCC 700099 / DSM 44233 / CIP 104796 / JCM 9543 / NBRC 105858 / Y-104)</name>
    <name type="common">Microsphaera multipartita</name>
    <dbReference type="NCBI Taxonomy" id="479431"/>
    <lineage>
        <taxon>Bacteria</taxon>
        <taxon>Bacillati</taxon>
        <taxon>Actinomycetota</taxon>
        <taxon>Actinomycetes</taxon>
        <taxon>Nakamurellales</taxon>
        <taxon>Nakamurellaceae</taxon>
        <taxon>Nakamurella</taxon>
    </lineage>
</organism>
<dbReference type="InParanoid" id="C8XI08"/>
<dbReference type="HOGENOM" id="CLU_2410179_0_0_11"/>
<evidence type="ECO:0000313" key="1">
    <source>
        <dbReference type="EMBL" id="ACV76499.1"/>
    </source>
</evidence>
<dbReference type="RefSeq" id="WP_012813974.1">
    <property type="nucleotide sequence ID" value="NC_013235.1"/>
</dbReference>
<gene>
    <name evidence="1" type="ordered locus">Namu_0062</name>
</gene>
<reference evidence="2" key="1">
    <citation type="submission" date="2009-09" db="EMBL/GenBank/DDBJ databases">
        <title>The complete genome of Nakamurella multipartita DSM 44233.</title>
        <authorList>
            <consortium name="US DOE Joint Genome Institute (JGI-PGF)"/>
            <person name="Lucas S."/>
            <person name="Copeland A."/>
            <person name="Lapidus A."/>
            <person name="Glavina del Rio T."/>
            <person name="Dalin E."/>
            <person name="Tice H."/>
            <person name="Bruce D."/>
            <person name="Goodwin L."/>
            <person name="Pitluck S."/>
            <person name="Kyrpides N."/>
            <person name="Mavromatis K."/>
            <person name="Ivanova N."/>
            <person name="Ovchinnikova G."/>
            <person name="Sims D."/>
            <person name="Meincke L."/>
            <person name="Brettin T."/>
            <person name="Detter J.C."/>
            <person name="Han C."/>
            <person name="Larimer F."/>
            <person name="Land M."/>
            <person name="Hauser L."/>
            <person name="Markowitz V."/>
            <person name="Cheng J.-F."/>
            <person name="Hugenholtz P."/>
            <person name="Woyke T."/>
            <person name="Wu D."/>
            <person name="Klenk H.-P."/>
            <person name="Eisen J.A."/>
        </authorList>
    </citation>
    <scope>NUCLEOTIDE SEQUENCE [LARGE SCALE GENOMIC DNA]</scope>
    <source>
        <strain evidence="2">ATCC 700099 / DSM 44233 / CIP 104796 / JCM 9543 / NBRC 105858 / Y-104</strain>
    </source>
</reference>